<feature type="region of interest" description="Disordered" evidence="6">
    <location>
        <begin position="18"/>
        <end position="55"/>
    </location>
</feature>
<dbReference type="InterPro" id="IPR049730">
    <property type="entry name" value="SNF2/RAD54-like_C"/>
</dbReference>
<dbReference type="GO" id="GO:0016787">
    <property type="term" value="F:hydrolase activity"/>
    <property type="evidence" value="ECO:0007669"/>
    <property type="project" value="UniProtKB-KW"/>
</dbReference>
<feature type="compositionally biased region" description="Basic and acidic residues" evidence="6">
    <location>
        <begin position="117"/>
        <end position="132"/>
    </location>
</feature>
<evidence type="ECO:0000313" key="10">
    <source>
        <dbReference type="Proteomes" id="UP000678499"/>
    </source>
</evidence>
<feature type="compositionally biased region" description="Basic and acidic residues" evidence="6">
    <location>
        <begin position="1483"/>
        <end position="1495"/>
    </location>
</feature>
<dbReference type="GO" id="GO:0005524">
    <property type="term" value="F:ATP binding"/>
    <property type="evidence" value="ECO:0007669"/>
    <property type="project" value="UniProtKB-KW"/>
</dbReference>
<feature type="region of interest" description="Disordered" evidence="6">
    <location>
        <begin position="74"/>
        <end position="287"/>
    </location>
</feature>
<feature type="domain" description="Helicase C-terminal" evidence="8">
    <location>
        <begin position="943"/>
        <end position="1108"/>
    </location>
</feature>
<dbReference type="Proteomes" id="UP000678499">
    <property type="component" value="Unassembled WGS sequence"/>
</dbReference>
<evidence type="ECO:0000259" key="8">
    <source>
        <dbReference type="PROSITE" id="PS51194"/>
    </source>
</evidence>
<sequence length="1635" mass="183038">MNSPDSIDTSVLCTSSTDLFEDSGSIPESASVDGSVLLSESTIPESEDDSVSADEVNVLDDSSIIEFSRRRRRVPCIELDSSDEDENSERDSAQMTATGKSDVDDSHIIDEEAEHTEEERDDSRSSKGECDVKGLPLLTYYESDGNEGHGDDDERAEHSGKEESEDSQTSGDEDDVIRGDEADVPDAPSNPNRSAEYSRKEVSKDAGSPEIVNSRDESDGNEGHGDDDERAEHSGKEESEESQTSGDEDDVIRGDEADVPDAPSNPNRSAEYSRKEVSKDAGSPEIVNSGGFLVLSEASRKPLVELSTNRDPPTQADVDRLKASIKNKELLLTQMRNTLPDKGKKLLDQIASMDRERVAAEEYLAVERRERLKQLKGYDQPESFLTGPIEPRPNHGGFTRPPAMDLKALLTSQVGLAKPQQRQVMEHMFAADPAKNKLFGGRMNEARHLEARTVTHESLHGLHESLKSMPAEKAADFEDPRRIRVPLMPHQRYAVTWAMWRETQNPPGGILADDMGLGKTLTMIAVAIKSQELRRQVKEEEGAASNDWLQPDSLAKKKLVKSEATLIICPASCMGQWEKEIKSRVRGGPMVQLYHGASRETSARRIADNDFVITTYNLVLNDVYPRNTNQGTSPLLRIGWHRVILDEAHNIRNPASKTAQAVCQLRAGRRWCVTGTPIQNKELDLFSLLKFMRFSPFDEREVWKRFVDNKSQAGQKRLNLVVKAILLRRTKDQTDAITGETLVNLPKRTEEVHNLTLSAAEQKVHDWVMDFSRSALTALLEQREDGERLVQKLGNTPAKKDTFGGISGPKLPGKSNNVSVTAILVLLLRLRQICCHPHLLWTILNDGEAEPEEKESDAGTVDELMSGLKRLSIIDDAEEESKRFFCRDNPLFLATSKSSKVQSFFHQMSGLKRLSIIDDAEEESKRFFCRDNPLFLATSKSSKVDALLEALKAVPETDKVVVVSQWTSMLDIVDKHLNRNGIKAARLTGNVPVPDRIQIVEKFNDVSSKVRVLLLSLAAGGVGLNLIGGNHLFLVDIHWNPQLEAQACDRIYRVGQKKPVFIHRFLCEGTIEQKIRMVQEKKLSMADSILSGARRVAQNNKLTIDDLIELFSKSVRRGALLHGNSHGLPGLPPTHATQMPTPAAVVPAIRPAAPMPSVPAPAGPNIDLGRLAVLEQRLSSAEQTNRSMKEEVMKLQQEVRSSRQRAEALLRQVQVQAADLDSRVGRAEALARQSSDAIGQLLGHTRNIEKVVTTGQQDMLTRRDQQIQRMNELKMEIDSCNRAREQLERLMLSLRDETQQYAHQIASSNAEIAQLKGTLLGVNPMLKRDSGALTPNAASNPMNDSKLMQLNQFILDLDNKIQMEKNAREMMENQNNQRWQQLINEVSATKRMREQQNQRMEMLLKETYNMGDVDKQRIVMQISAVNQELRRLIDARQDGLEEDLEETRQDLEKSIAEESQERQKFAQITDAKVEDMNDRMRQGLPRELEKPRNSDSEPTIGLSSDHLTRIDKLEFKHQELKRRLDDVEGDLKTGKGKGGLDEDAVDKELRKKIEEERQQRKNEITSVKSQLAAIVGSETEATGTTLASLRKDVQDDRNAMKKLAEALQIVRVTLSEKIKTETAERKADVSQLKRA</sequence>
<dbReference type="InterPro" id="IPR027417">
    <property type="entry name" value="P-loop_NTPase"/>
</dbReference>
<gene>
    <name evidence="9" type="ORF">NMOB1V02_LOCUS2677</name>
</gene>
<reference evidence="9" key="1">
    <citation type="submission" date="2020-11" db="EMBL/GenBank/DDBJ databases">
        <authorList>
            <person name="Tran Van P."/>
        </authorList>
    </citation>
    <scope>NUCLEOTIDE SEQUENCE</scope>
</reference>
<feature type="compositionally biased region" description="Acidic residues" evidence="6">
    <location>
        <begin position="163"/>
        <end position="175"/>
    </location>
</feature>
<protein>
    <recommendedName>
        <fullName evidence="11">Transcription termination factor 2</fullName>
    </recommendedName>
</protein>
<dbReference type="GO" id="GO:0008094">
    <property type="term" value="F:ATP-dependent activity, acting on DNA"/>
    <property type="evidence" value="ECO:0007669"/>
    <property type="project" value="TreeGrafter"/>
</dbReference>
<proteinExistence type="predicted"/>
<evidence type="ECO:0000256" key="3">
    <source>
        <dbReference type="ARBA" id="ARBA00022801"/>
    </source>
</evidence>
<keyword evidence="2" id="KW-0547">Nucleotide-binding</keyword>
<feature type="coiled-coil region" evidence="5">
    <location>
        <begin position="1263"/>
        <end position="1304"/>
    </location>
</feature>
<dbReference type="InterPro" id="IPR001650">
    <property type="entry name" value="Helicase_C-like"/>
</dbReference>
<dbReference type="InterPro" id="IPR050628">
    <property type="entry name" value="SNF2_RAD54_helicase_TF"/>
</dbReference>
<evidence type="ECO:0000256" key="2">
    <source>
        <dbReference type="ARBA" id="ARBA00022741"/>
    </source>
</evidence>
<evidence type="ECO:0008006" key="11">
    <source>
        <dbReference type="Google" id="ProtNLM"/>
    </source>
</evidence>
<keyword evidence="5" id="KW-0175">Coiled coil</keyword>
<feature type="region of interest" description="Disordered" evidence="6">
    <location>
        <begin position="1483"/>
        <end position="1505"/>
    </location>
</feature>
<dbReference type="CDD" id="cd18793">
    <property type="entry name" value="SF2_C_SNF"/>
    <property type="match status" value="1"/>
</dbReference>
<dbReference type="Pfam" id="PF00271">
    <property type="entry name" value="Helicase_C"/>
    <property type="match status" value="1"/>
</dbReference>
<dbReference type="PROSITE" id="PS51192">
    <property type="entry name" value="HELICASE_ATP_BIND_1"/>
    <property type="match status" value="1"/>
</dbReference>
<dbReference type="OrthoDB" id="423559at2759"/>
<name>A0A7R9GA63_9CRUS</name>
<comment type="subcellular location">
    <subcellularLocation>
        <location evidence="1">Nucleus</location>
    </subcellularLocation>
</comment>
<feature type="coiled-coil region" evidence="5">
    <location>
        <begin position="1354"/>
        <end position="1406"/>
    </location>
</feature>
<dbReference type="Gene3D" id="3.40.50.10810">
    <property type="entry name" value="Tandem AAA-ATPase domain"/>
    <property type="match status" value="1"/>
</dbReference>
<organism evidence="9">
    <name type="scientific">Notodromas monacha</name>
    <dbReference type="NCBI Taxonomy" id="399045"/>
    <lineage>
        <taxon>Eukaryota</taxon>
        <taxon>Metazoa</taxon>
        <taxon>Ecdysozoa</taxon>
        <taxon>Arthropoda</taxon>
        <taxon>Crustacea</taxon>
        <taxon>Oligostraca</taxon>
        <taxon>Ostracoda</taxon>
        <taxon>Podocopa</taxon>
        <taxon>Podocopida</taxon>
        <taxon>Cypridocopina</taxon>
        <taxon>Cypridoidea</taxon>
        <taxon>Cyprididae</taxon>
        <taxon>Notodromas</taxon>
    </lineage>
</organism>
<dbReference type="PANTHER" id="PTHR45626:SF50">
    <property type="entry name" value="TRANSCRIPTION TERMINATION FACTOR 2"/>
    <property type="match status" value="1"/>
</dbReference>
<evidence type="ECO:0000256" key="1">
    <source>
        <dbReference type="ARBA" id="ARBA00004123"/>
    </source>
</evidence>
<accession>A0A7R9GA63</accession>
<dbReference type="Pfam" id="PF00176">
    <property type="entry name" value="SNF2-rel_dom"/>
    <property type="match status" value="1"/>
</dbReference>
<evidence type="ECO:0000313" key="9">
    <source>
        <dbReference type="EMBL" id="CAD7274857.1"/>
    </source>
</evidence>
<feature type="coiled-coil region" evidence="5">
    <location>
        <begin position="1171"/>
        <end position="1223"/>
    </location>
</feature>
<keyword evidence="3" id="KW-0378">Hydrolase</keyword>
<evidence type="ECO:0000256" key="6">
    <source>
        <dbReference type="SAM" id="MobiDB-lite"/>
    </source>
</evidence>
<dbReference type="InterPro" id="IPR000330">
    <property type="entry name" value="SNF2_N"/>
</dbReference>
<dbReference type="Gene3D" id="3.40.50.300">
    <property type="entry name" value="P-loop containing nucleotide triphosphate hydrolases"/>
    <property type="match status" value="1"/>
</dbReference>
<feature type="coiled-coil region" evidence="5">
    <location>
        <begin position="1510"/>
        <end position="1606"/>
    </location>
</feature>
<feature type="compositionally biased region" description="Basic and acidic residues" evidence="6">
    <location>
        <begin position="213"/>
        <end position="224"/>
    </location>
</feature>
<dbReference type="PANTHER" id="PTHR45626">
    <property type="entry name" value="TRANSCRIPTION TERMINATION FACTOR 2-RELATED"/>
    <property type="match status" value="1"/>
</dbReference>
<dbReference type="InterPro" id="IPR002464">
    <property type="entry name" value="DNA/RNA_helicase_DEAH_CS"/>
</dbReference>
<feature type="coiled-coil region" evidence="5">
    <location>
        <begin position="1437"/>
        <end position="1464"/>
    </location>
</feature>
<feature type="domain" description="Helicase ATP-binding" evidence="7">
    <location>
        <begin position="500"/>
        <end position="695"/>
    </location>
</feature>
<dbReference type="PROSITE" id="PS51194">
    <property type="entry name" value="HELICASE_CTER"/>
    <property type="match status" value="1"/>
</dbReference>
<dbReference type="InterPro" id="IPR038718">
    <property type="entry name" value="SNF2-like_sf"/>
</dbReference>
<dbReference type="PROSITE" id="PS00690">
    <property type="entry name" value="DEAH_ATP_HELICASE"/>
    <property type="match status" value="1"/>
</dbReference>
<dbReference type="GO" id="GO:0006281">
    <property type="term" value="P:DNA repair"/>
    <property type="evidence" value="ECO:0007669"/>
    <property type="project" value="TreeGrafter"/>
</dbReference>
<evidence type="ECO:0000256" key="4">
    <source>
        <dbReference type="ARBA" id="ARBA00022840"/>
    </source>
</evidence>
<evidence type="ECO:0000259" key="7">
    <source>
        <dbReference type="PROSITE" id="PS51192"/>
    </source>
</evidence>
<dbReference type="EMBL" id="CAJPEX010000311">
    <property type="protein sequence ID" value="CAG0915009.1"/>
    <property type="molecule type" value="Genomic_DNA"/>
</dbReference>
<keyword evidence="10" id="KW-1185">Reference proteome</keyword>
<feature type="compositionally biased region" description="Basic and acidic residues" evidence="6">
    <location>
        <begin position="101"/>
        <end position="110"/>
    </location>
</feature>
<dbReference type="InterPro" id="IPR014001">
    <property type="entry name" value="Helicase_ATP-bd"/>
</dbReference>
<dbReference type="SMART" id="SM00487">
    <property type="entry name" value="DEXDc"/>
    <property type="match status" value="1"/>
</dbReference>
<dbReference type="SUPFAM" id="SSF52540">
    <property type="entry name" value="P-loop containing nucleoside triphosphate hydrolases"/>
    <property type="match status" value="2"/>
</dbReference>
<feature type="compositionally biased region" description="Acidic residues" evidence="6">
    <location>
        <begin position="238"/>
        <end position="250"/>
    </location>
</feature>
<dbReference type="SMART" id="SM00490">
    <property type="entry name" value="HELICc"/>
    <property type="match status" value="1"/>
</dbReference>
<dbReference type="GO" id="GO:0005634">
    <property type="term" value="C:nucleus"/>
    <property type="evidence" value="ECO:0007669"/>
    <property type="project" value="UniProtKB-SubCell"/>
</dbReference>
<evidence type="ECO:0000256" key="5">
    <source>
        <dbReference type="SAM" id="Coils"/>
    </source>
</evidence>
<keyword evidence="4" id="KW-0067">ATP-binding</keyword>
<dbReference type="EMBL" id="OA882348">
    <property type="protein sequence ID" value="CAD7274857.1"/>
    <property type="molecule type" value="Genomic_DNA"/>
</dbReference>